<dbReference type="Gene3D" id="1.20.140.10">
    <property type="entry name" value="Butyryl-CoA Dehydrogenase, subunit A, domain 3"/>
    <property type="match status" value="1"/>
</dbReference>
<feature type="domain" description="Acyl-CoA dehydrogenase/oxidase C-terminal" evidence="7">
    <location>
        <begin position="268"/>
        <end position="394"/>
    </location>
</feature>
<dbReference type="SUPFAM" id="SSF47203">
    <property type="entry name" value="Acyl-CoA dehydrogenase C-terminal domain-like"/>
    <property type="match status" value="1"/>
</dbReference>
<dbReference type="RefSeq" id="WP_323449328.1">
    <property type="nucleotide sequence ID" value="NZ_BSBI01000010.1"/>
</dbReference>
<dbReference type="CDD" id="cd00567">
    <property type="entry name" value="ACAD"/>
    <property type="match status" value="1"/>
</dbReference>
<feature type="region of interest" description="Disordered" evidence="6">
    <location>
        <begin position="393"/>
        <end position="420"/>
    </location>
</feature>
<comment type="similarity">
    <text evidence="2">Belongs to the acyl-CoA dehydrogenase family.</text>
</comment>
<dbReference type="PANTHER" id="PTHR43884">
    <property type="entry name" value="ACYL-COA DEHYDROGENASE"/>
    <property type="match status" value="1"/>
</dbReference>
<dbReference type="InterPro" id="IPR009075">
    <property type="entry name" value="AcylCo_DH/oxidase_C"/>
</dbReference>
<dbReference type="InterPro" id="IPR009100">
    <property type="entry name" value="AcylCoA_DH/oxidase_NM_dom_sf"/>
</dbReference>
<dbReference type="Pfam" id="PF02771">
    <property type="entry name" value="Acyl-CoA_dh_N"/>
    <property type="match status" value="1"/>
</dbReference>
<evidence type="ECO:0000256" key="4">
    <source>
        <dbReference type="ARBA" id="ARBA00022827"/>
    </source>
</evidence>
<proteinExistence type="inferred from homology"/>
<dbReference type="Gene3D" id="2.40.110.10">
    <property type="entry name" value="Butyryl-CoA Dehydrogenase, subunit A, domain 2"/>
    <property type="match status" value="1"/>
</dbReference>
<evidence type="ECO:0000256" key="1">
    <source>
        <dbReference type="ARBA" id="ARBA00001974"/>
    </source>
</evidence>
<dbReference type="Gene3D" id="1.10.540.10">
    <property type="entry name" value="Acyl-CoA dehydrogenase/oxidase, N-terminal domain"/>
    <property type="match status" value="1"/>
</dbReference>
<keyword evidence="10" id="KW-1185">Reference proteome</keyword>
<feature type="compositionally biased region" description="Basic and acidic residues" evidence="6">
    <location>
        <begin position="402"/>
        <end position="420"/>
    </location>
</feature>
<dbReference type="InterPro" id="IPR046373">
    <property type="entry name" value="Acyl-CoA_Oxase/DH_mid-dom_sf"/>
</dbReference>
<gene>
    <name evidence="9" type="ORF">SYYSPA8_23535</name>
</gene>
<dbReference type="InterPro" id="IPR037069">
    <property type="entry name" value="AcylCoA_DH/ox_N_sf"/>
</dbReference>
<dbReference type="Pfam" id="PF00441">
    <property type="entry name" value="Acyl-CoA_dh_1"/>
    <property type="match status" value="1"/>
</dbReference>
<evidence type="ECO:0000256" key="5">
    <source>
        <dbReference type="ARBA" id="ARBA00023002"/>
    </source>
</evidence>
<dbReference type="EMBL" id="BSBI01000010">
    <property type="protein sequence ID" value="GLF97326.1"/>
    <property type="molecule type" value="Genomic_DNA"/>
</dbReference>
<accession>A0ABQ5P4Y4</accession>
<dbReference type="Proteomes" id="UP001291653">
    <property type="component" value="Unassembled WGS sequence"/>
</dbReference>
<evidence type="ECO:0000256" key="6">
    <source>
        <dbReference type="SAM" id="MobiDB-lite"/>
    </source>
</evidence>
<reference evidence="9 10" key="1">
    <citation type="submission" date="2022-10" db="EMBL/GenBank/DDBJ databases">
        <title>Draft genome sequence of Streptomyces sp. YSPA8.</title>
        <authorList>
            <person name="Moriuchi R."/>
            <person name="Dohra H."/>
            <person name="Yamamura H."/>
            <person name="Kodani S."/>
        </authorList>
    </citation>
    <scope>NUCLEOTIDE SEQUENCE [LARGE SCALE GENOMIC DNA]</scope>
    <source>
        <strain evidence="9 10">YSPA8</strain>
    </source>
</reference>
<evidence type="ECO:0000259" key="8">
    <source>
        <dbReference type="Pfam" id="PF02771"/>
    </source>
</evidence>
<keyword evidence="5" id="KW-0560">Oxidoreductase</keyword>
<evidence type="ECO:0000256" key="3">
    <source>
        <dbReference type="ARBA" id="ARBA00022630"/>
    </source>
</evidence>
<dbReference type="SUPFAM" id="SSF56645">
    <property type="entry name" value="Acyl-CoA dehydrogenase NM domain-like"/>
    <property type="match status" value="1"/>
</dbReference>
<dbReference type="PANTHER" id="PTHR43884:SF20">
    <property type="entry name" value="ACYL-COA DEHYDROGENASE FADE28"/>
    <property type="match status" value="1"/>
</dbReference>
<evidence type="ECO:0000256" key="2">
    <source>
        <dbReference type="ARBA" id="ARBA00009347"/>
    </source>
</evidence>
<dbReference type="InterPro" id="IPR036250">
    <property type="entry name" value="AcylCo_DH-like_C"/>
</dbReference>
<keyword evidence="3" id="KW-0285">Flavoprotein</keyword>
<organism evidence="9 10">
    <name type="scientific">Streptomyces yaizuensis</name>
    <dbReference type="NCBI Taxonomy" id="2989713"/>
    <lineage>
        <taxon>Bacteria</taxon>
        <taxon>Bacillati</taxon>
        <taxon>Actinomycetota</taxon>
        <taxon>Actinomycetes</taxon>
        <taxon>Kitasatosporales</taxon>
        <taxon>Streptomycetaceae</taxon>
        <taxon>Streptomyces</taxon>
    </lineage>
</organism>
<evidence type="ECO:0000313" key="9">
    <source>
        <dbReference type="EMBL" id="GLF97326.1"/>
    </source>
</evidence>
<keyword evidence="4" id="KW-0274">FAD</keyword>
<evidence type="ECO:0000313" key="10">
    <source>
        <dbReference type="Proteomes" id="UP001291653"/>
    </source>
</evidence>
<dbReference type="InterPro" id="IPR013786">
    <property type="entry name" value="AcylCoA_DH/ox_N"/>
</dbReference>
<protein>
    <submittedName>
        <fullName evidence="9">Acyl-CoA/acyl-ACP dehydrogenase</fullName>
    </submittedName>
</protein>
<evidence type="ECO:0000259" key="7">
    <source>
        <dbReference type="Pfam" id="PF00441"/>
    </source>
</evidence>
<comment type="caution">
    <text evidence="9">The sequence shown here is derived from an EMBL/GenBank/DDBJ whole genome shotgun (WGS) entry which is preliminary data.</text>
</comment>
<feature type="domain" description="Acyl-CoA dehydrogenase/oxidase N-terminal" evidence="8">
    <location>
        <begin position="6"/>
        <end position="118"/>
    </location>
</feature>
<comment type="cofactor">
    <cofactor evidence="1">
        <name>FAD</name>
        <dbReference type="ChEBI" id="CHEBI:57692"/>
    </cofactor>
</comment>
<name>A0ABQ5P4Y4_9ACTN</name>
<sequence>MATAPTTEQEAIRSTLRALLTAECATDRVRAAVLTPDGHDRDLWQRLSADIGLPGLTLPTALGGAGCGPAEAAPAYEETGRALLPSPLLATAGLAAPLIDALGTPAQRTELLPRAAAGTLVCALALPGGSLPTALGLTCDNAAVEWSGGGRCGGVRARPAPDGGWLLYGEAERVLAGHSAGLLLVAARAGGYPRGRTLLFLVPGDAPGLTRTRLTALDETRPQARVELRDTPAALLGPETGPETGTDTDTGTADVLGALTDVGARAAVLVAAESAGTAAAALERTVAHVRVREQFGRPIGSFQAVRHRLADLYVQVRAARSAAHHAAGEPADAGALALAQCLEAVRAVTAEAVQLHGGIGFTWEHDAHLYFKRAAGDELLFGPVHRLRAHAAERSGLFTPQAHEEHERNDETRRTEATVR</sequence>